<dbReference type="Proteomes" id="UP000193642">
    <property type="component" value="Unassembled WGS sequence"/>
</dbReference>
<evidence type="ECO:0000256" key="1">
    <source>
        <dbReference type="SAM" id="Coils"/>
    </source>
</evidence>
<accession>A0A1Y2BT32</accession>
<feature type="coiled-coil region" evidence="1">
    <location>
        <begin position="35"/>
        <end position="128"/>
    </location>
</feature>
<organism evidence="2 3">
    <name type="scientific">Rhizoclosmatium globosum</name>
    <dbReference type="NCBI Taxonomy" id="329046"/>
    <lineage>
        <taxon>Eukaryota</taxon>
        <taxon>Fungi</taxon>
        <taxon>Fungi incertae sedis</taxon>
        <taxon>Chytridiomycota</taxon>
        <taxon>Chytridiomycota incertae sedis</taxon>
        <taxon>Chytridiomycetes</taxon>
        <taxon>Chytridiales</taxon>
        <taxon>Chytriomycetaceae</taxon>
        <taxon>Rhizoclosmatium</taxon>
    </lineage>
</organism>
<name>A0A1Y2BT32_9FUNG</name>
<dbReference type="OrthoDB" id="10294549at2759"/>
<dbReference type="SUPFAM" id="SSF144284">
    <property type="entry name" value="Sec2 N-terminal region"/>
    <property type="match status" value="1"/>
</dbReference>
<keyword evidence="1" id="KW-0175">Coiled coil</keyword>
<dbReference type="EMBL" id="MCGO01000047">
    <property type="protein sequence ID" value="ORY37920.1"/>
    <property type="molecule type" value="Genomic_DNA"/>
</dbReference>
<evidence type="ECO:0000313" key="3">
    <source>
        <dbReference type="Proteomes" id="UP000193642"/>
    </source>
</evidence>
<protein>
    <submittedName>
        <fullName evidence="2">Uncharacterized protein</fullName>
    </submittedName>
</protein>
<proteinExistence type="predicted"/>
<dbReference type="AlphaFoldDB" id="A0A1Y2BT32"/>
<evidence type="ECO:0000313" key="2">
    <source>
        <dbReference type="EMBL" id="ORY37920.1"/>
    </source>
</evidence>
<dbReference type="Gene3D" id="1.20.5.340">
    <property type="match status" value="1"/>
</dbReference>
<feature type="coiled-coil region" evidence="1">
    <location>
        <begin position="172"/>
        <end position="234"/>
    </location>
</feature>
<comment type="caution">
    <text evidence="2">The sequence shown here is derived from an EMBL/GenBank/DDBJ whole genome shotgun (WGS) entry which is preliminary data.</text>
</comment>
<sequence>MDETAPTAPPTSADPPVQLAPNLLHVDPMQAQVNADTMANDMVDLRASVEQLKAKIAELEANVKKAEDQIESLNGELSELKGELKDLNEERKVLKEREKKLEAKQDYLETKQNKLEVVQDRLESLKRKPRDQWNAEDREKYRDMADLEASFAQVIADKASLNSDKASLNSDKASLNSDKVALNKRIETLDQRSLNLDNEKASLREEKKSIETKLEDFLAKLKQLNVEYEAATGASVDSGHGVGSVIFSCSGNNKITDHDLERNLIGMCAENCTDPRIAEFKQILATKRKFILDDATNLMITTLQAIWSTNEQRNDERPWSLSDNIEVVVDPTASQNPTGFLEILQYVLIAGLRSMVLPPNLSENALDVVQTGPVLDFSCLPNMEEYNRNKVPIAYLPS</sequence>
<gene>
    <name evidence="2" type="ORF">BCR33DRAFT_441056</name>
</gene>
<keyword evidence="3" id="KW-1185">Reference proteome</keyword>
<reference evidence="2 3" key="1">
    <citation type="submission" date="2016-07" db="EMBL/GenBank/DDBJ databases">
        <title>Pervasive Adenine N6-methylation of Active Genes in Fungi.</title>
        <authorList>
            <consortium name="DOE Joint Genome Institute"/>
            <person name="Mondo S.J."/>
            <person name="Dannebaum R.O."/>
            <person name="Kuo R.C."/>
            <person name="Labutti K."/>
            <person name="Haridas S."/>
            <person name="Kuo A."/>
            <person name="Salamov A."/>
            <person name="Ahrendt S.R."/>
            <person name="Lipzen A."/>
            <person name="Sullivan W."/>
            <person name="Andreopoulos W.B."/>
            <person name="Clum A."/>
            <person name="Lindquist E."/>
            <person name="Daum C."/>
            <person name="Ramamoorthy G.K."/>
            <person name="Gryganskyi A."/>
            <person name="Culley D."/>
            <person name="Magnuson J.K."/>
            <person name="James T.Y."/>
            <person name="O'Malley M.A."/>
            <person name="Stajich J.E."/>
            <person name="Spatafora J.W."/>
            <person name="Visel A."/>
            <person name="Grigoriev I.V."/>
        </authorList>
    </citation>
    <scope>NUCLEOTIDE SEQUENCE [LARGE SCALE GENOMIC DNA]</scope>
    <source>
        <strain evidence="2 3">JEL800</strain>
    </source>
</reference>